<keyword evidence="1" id="KW-1133">Transmembrane helix</keyword>
<keyword evidence="1" id="KW-0472">Membrane</keyword>
<evidence type="ECO:0000313" key="2">
    <source>
        <dbReference type="EMBL" id="AUO19105.1"/>
    </source>
</evidence>
<feature type="transmembrane region" description="Helical" evidence="1">
    <location>
        <begin position="101"/>
        <end position="119"/>
    </location>
</feature>
<evidence type="ECO:0000256" key="1">
    <source>
        <dbReference type="SAM" id="Phobius"/>
    </source>
</evidence>
<dbReference type="RefSeq" id="WP_102365335.1">
    <property type="nucleotide sequence ID" value="NZ_CP020991.1"/>
</dbReference>
<dbReference type="EMBL" id="CP020991">
    <property type="protein sequence ID" value="AUO19105.1"/>
    <property type="molecule type" value="Genomic_DNA"/>
</dbReference>
<dbReference type="Proteomes" id="UP000235589">
    <property type="component" value="Chromosome"/>
</dbReference>
<dbReference type="AlphaFoldDB" id="A0A2K9P1H1"/>
<proteinExistence type="predicted"/>
<dbReference type="Pfam" id="PF10825">
    <property type="entry name" value="DUF2752"/>
    <property type="match status" value="1"/>
</dbReference>
<feature type="transmembrane region" description="Helical" evidence="1">
    <location>
        <begin position="12"/>
        <end position="29"/>
    </location>
</feature>
<dbReference type="InterPro" id="IPR021215">
    <property type="entry name" value="DUF2752"/>
</dbReference>
<keyword evidence="1" id="KW-0812">Transmembrane</keyword>
<sequence>MGKAVRIKRVVLLYLVLIVLGIAAGYLLLNGKLGLRCLFRDLTGFKCPGCGNTNGMLALLNGDFLAPVKFNLMFYPEVFTLLYILIYLPYIYITGKNFSKYAAAALVTLAAVFITWGIIRNFINL</sequence>
<evidence type="ECO:0008006" key="4">
    <source>
        <dbReference type="Google" id="ProtNLM"/>
    </source>
</evidence>
<dbReference type="KEGG" id="mpec:B9O19_00932"/>
<dbReference type="OrthoDB" id="9815897at2"/>
<organism evidence="2 3">
    <name type="scientific">Monoglobus pectinilyticus</name>
    <dbReference type="NCBI Taxonomy" id="1981510"/>
    <lineage>
        <taxon>Bacteria</taxon>
        <taxon>Bacillati</taxon>
        <taxon>Bacillota</taxon>
        <taxon>Clostridia</taxon>
        <taxon>Monoglobales</taxon>
        <taxon>Monoglobaceae</taxon>
        <taxon>Monoglobus</taxon>
    </lineage>
</organism>
<protein>
    <recommendedName>
        <fullName evidence="4">DUF2752 domain-containing protein</fullName>
    </recommendedName>
</protein>
<accession>A0A2K9P1H1</accession>
<gene>
    <name evidence="2" type="ORF">B9O19_00932</name>
</gene>
<feature type="transmembrane region" description="Helical" evidence="1">
    <location>
        <begin position="73"/>
        <end position="94"/>
    </location>
</feature>
<name>A0A2K9P1H1_9FIRM</name>
<dbReference type="GeneID" id="98062348"/>
<reference evidence="2 3" key="1">
    <citation type="submission" date="2017-04" db="EMBL/GenBank/DDBJ databases">
        <title>Monoglobus pectinilyticus 14 draft genome.</title>
        <authorList>
            <person name="Kim C."/>
            <person name="Rosendale D.I."/>
            <person name="Kelly W.J."/>
            <person name="Tannock G.W."/>
            <person name="Patchett M.L."/>
            <person name="Jordens J.Z."/>
        </authorList>
    </citation>
    <scope>NUCLEOTIDE SEQUENCE [LARGE SCALE GENOMIC DNA]</scope>
    <source>
        <strain evidence="2 3">14</strain>
    </source>
</reference>
<evidence type="ECO:0000313" key="3">
    <source>
        <dbReference type="Proteomes" id="UP000235589"/>
    </source>
</evidence>
<keyword evidence="3" id="KW-1185">Reference proteome</keyword>